<proteinExistence type="predicted"/>
<evidence type="ECO:0000313" key="2">
    <source>
        <dbReference type="Proteomes" id="UP000675881"/>
    </source>
</evidence>
<keyword evidence="2" id="KW-1185">Reference proteome</keyword>
<dbReference type="Proteomes" id="UP000675881">
    <property type="component" value="Chromosome 9"/>
</dbReference>
<organism evidence="1 2">
    <name type="scientific">Lepeophtheirus salmonis</name>
    <name type="common">Salmon louse</name>
    <name type="synonym">Caligus salmonis</name>
    <dbReference type="NCBI Taxonomy" id="72036"/>
    <lineage>
        <taxon>Eukaryota</taxon>
        <taxon>Metazoa</taxon>
        <taxon>Ecdysozoa</taxon>
        <taxon>Arthropoda</taxon>
        <taxon>Crustacea</taxon>
        <taxon>Multicrustacea</taxon>
        <taxon>Hexanauplia</taxon>
        <taxon>Copepoda</taxon>
        <taxon>Siphonostomatoida</taxon>
        <taxon>Caligidae</taxon>
        <taxon>Lepeophtheirus</taxon>
    </lineage>
</organism>
<sequence length="124" mass="13715">MLCHLWAAGGSVHFHPVDISAYYYPCEAAINISMAVFSTTPRGSDILFVDAVSFMGCWGFYSLSPSCHFWSLFFVDQETPLTILFESGDDVALLLEESMAKENSLAFSISPPWVQFMALKTGTP</sequence>
<evidence type="ECO:0000313" key="1">
    <source>
        <dbReference type="EMBL" id="CAF3034260.1"/>
    </source>
</evidence>
<name>A0A7R8HDF6_LEPSM</name>
<dbReference type="AlphaFoldDB" id="A0A7R8HDF6"/>
<accession>A0A7R8HDF6</accession>
<dbReference type="EMBL" id="HG994588">
    <property type="protein sequence ID" value="CAF3034260.1"/>
    <property type="molecule type" value="Genomic_DNA"/>
</dbReference>
<reference evidence="1" key="1">
    <citation type="submission" date="2021-02" db="EMBL/GenBank/DDBJ databases">
        <authorList>
            <person name="Bekaert M."/>
        </authorList>
    </citation>
    <scope>NUCLEOTIDE SEQUENCE</scope>
    <source>
        <strain evidence="1">IoA-00</strain>
    </source>
</reference>
<protein>
    <submittedName>
        <fullName evidence="1">(salmon louse) hypothetical protein</fullName>
    </submittedName>
</protein>
<gene>
    <name evidence="1" type="ORF">LSAA_14884</name>
</gene>